<gene>
    <name evidence="1" type="ORF">OB960_17945</name>
</gene>
<dbReference type="EMBL" id="JAOPKA010000014">
    <property type="protein sequence ID" value="MCU4743273.1"/>
    <property type="molecule type" value="Genomic_DNA"/>
</dbReference>
<proteinExistence type="predicted"/>
<dbReference type="InterPro" id="IPR017853">
    <property type="entry name" value="GH"/>
</dbReference>
<dbReference type="SUPFAM" id="SSF51445">
    <property type="entry name" value="(Trans)glycosidases"/>
    <property type="match status" value="1"/>
</dbReference>
<evidence type="ECO:0000313" key="1">
    <source>
        <dbReference type="EMBL" id="MCU4743273.1"/>
    </source>
</evidence>
<name>A0AAP3E343_9EURY</name>
<dbReference type="Gene3D" id="3.20.20.80">
    <property type="entry name" value="Glycosidases"/>
    <property type="match status" value="1"/>
</dbReference>
<comment type="caution">
    <text evidence="1">The sequence shown here is derived from an EMBL/GenBank/DDBJ whole genome shotgun (WGS) entry which is preliminary data.</text>
</comment>
<dbReference type="Proteomes" id="UP001321018">
    <property type="component" value="Unassembled WGS sequence"/>
</dbReference>
<protein>
    <submittedName>
        <fullName evidence="1">Uncharacterized protein</fullName>
    </submittedName>
</protein>
<reference evidence="1" key="1">
    <citation type="submission" date="2022-09" db="EMBL/GenBank/DDBJ databases">
        <title>Enrichment on poylsaccharides allowed isolation of novel metabolic and taxonomic groups of Haloarchaea.</title>
        <authorList>
            <person name="Sorokin D.Y."/>
            <person name="Elcheninov A.G."/>
            <person name="Khizhniak T.V."/>
            <person name="Kolganova T.V."/>
            <person name="Kublanov I.V."/>
        </authorList>
    </citation>
    <scope>NUCLEOTIDE SEQUENCE</scope>
    <source>
        <strain evidence="1">AArc-xg1-1</strain>
    </source>
</reference>
<evidence type="ECO:0000313" key="2">
    <source>
        <dbReference type="Proteomes" id="UP001321018"/>
    </source>
</evidence>
<organism evidence="1 2">
    <name type="scientific">Natronoglomus mannanivorans</name>
    <dbReference type="NCBI Taxonomy" id="2979990"/>
    <lineage>
        <taxon>Archaea</taxon>
        <taxon>Methanobacteriati</taxon>
        <taxon>Methanobacteriota</taxon>
        <taxon>Stenosarchaea group</taxon>
        <taxon>Halobacteria</taxon>
        <taxon>Halobacteriales</taxon>
        <taxon>Natrialbaceae</taxon>
        <taxon>Natronoglomus</taxon>
    </lineage>
</organism>
<accession>A0AAP3E343</accession>
<sequence length="393" mass="43706">MTAVALWTYPWTLHREGIDDACERLAACGVDAVNVASHYHSVRSMQARFPDDLFRTYAGGCYFEPESSERFDDVPIEPPVNRVGTWDDPLAEIVDGVHDNGLAVNAWTVCLHNSRLGATNPDYRIESAFGDAHNHSLCPSHPAVRDYFAAVVGSVRDRGVDEIQLESIGFPSAFHDHGSQYGHDKRQTVTTDTEEFLLSQCFCDGCRAAAESHSVDFDRARERVRELLERSLADPTHSPPSLDDLADREPLVADLLEFRASMIEALLERLSDAAGPTPLNYYVMEAYGFEPSTLPYAGVQPEMLERHLDRVTALCYVAERETAQERIGALERHVDLPIDVGITLDPNVVDRAEQVGDLVEGIRTATDGNLSIYHHSLATETHLEWISEALEFA</sequence>
<dbReference type="AlphaFoldDB" id="A0AAP3E343"/>
<dbReference type="RefSeq" id="WP_338005091.1">
    <property type="nucleotide sequence ID" value="NZ_JAOPKA010000014.1"/>
</dbReference>